<dbReference type="Proteomes" id="UP000007305">
    <property type="component" value="Chromosome 3"/>
</dbReference>
<evidence type="ECO:0000256" key="1">
    <source>
        <dbReference type="SAM" id="MobiDB-lite"/>
    </source>
</evidence>
<dbReference type="Gramene" id="Zm00001eb158480_T001">
    <property type="protein sequence ID" value="Zm00001eb158480_P001"/>
    <property type="gene ID" value="Zm00001eb158480"/>
</dbReference>
<dbReference type="InParanoid" id="A0A804NG64"/>
<feature type="region of interest" description="Disordered" evidence="1">
    <location>
        <begin position="86"/>
        <end position="152"/>
    </location>
</feature>
<reference evidence="2" key="2">
    <citation type="submission" date="2019-07" db="EMBL/GenBank/DDBJ databases">
        <authorList>
            <person name="Seetharam A."/>
            <person name="Woodhouse M."/>
            <person name="Cannon E."/>
        </authorList>
    </citation>
    <scope>NUCLEOTIDE SEQUENCE [LARGE SCALE GENOMIC DNA]</scope>
    <source>
        <strain evidence="2">cv. B73</strain>
    </source>
</reference>
<evidence type="ECO:0000313" key="3">
    <source>
        <dbReference type="Proteomes" id="UP000007305"/>
    </source>
</evidence>
<evidence type="ECO:0000313" key="2">
    <source>
        <dbReference type="EnsemblPlants" id="Zm00001eb158480_P001"/>
    </source>
</evidence>
<organism evidence="2 3">
    <name type="scientific">Zea mays</name>
    <name type="common">Maize</name>
    <dbReference type="NCBI Taxonomy" id="4577"/>
    <lineage>
        <taxon>Eukaryota</taxon>
        <taxon>Viridiplantae</taxon>
        <taxon>Streptophyta</taxon>
        <taxon>Embryophyta</taxon>
        <taxon>Tracheophyta</taxon>
        <taxon>Spermatophyta</taxon>
        <taxon>Magnoliopsida</taxon>
        <taxon>Liliopsida</taxon>
        <taxon>Poales</taxon>
        <taxon>Poaceae</taxon>
        <taxon>PACMAD clade</taxon>
        <taxon>Panicoideae</taxon>
        <taxon>Andropogonodae</taxon>
        <taxon>Andropogoneae</taxon>
        <taxon>Tripsacinae</taxon>
        <taxon>Zea</taxon>
    </lineage>
</organism>
<name>A0A804NG64_MAIZE</name>
<keyword evidence="3" id="KW-1185">Reference proteome</keyword>
<protein>
    <submittedName>
        <fullName evidence="2">Uncharacterized protein</fullName>
    </submittedName>
</protein>
<accession>A0A804NG64</accession>
<reference evidence="2" key="3">
    <citation type="submission" date="2021-05" db="UniProtKB">
        <authorList>
            <consortium name="EnsemblPlants"/>
        </authorList>
    </citation>
    <scope>IDENTIFICATION</scope>
    <source>
        <strain evidence="2">cv. B73</strain>
    </source>
</reference>
<feature type="compositionally biased region" description="Basic residues" evidence="1">
    <location>
        <begin position="107"/>
        <end position="123"/>
    </location>
</feature>
<dbReference type="EnsemblPlants" id="Zm00001eb158480_T001">
    <property type="protein sequence ID" value="Zm00001eb158480_P001"/>
    <property type="gene ID" value="Zm00001eb158480"/>
</dbReference>
<sequence length="152" mass="16450">MPRKETAALGRHHLRCLFSAGSASQWSDPATVARRREVCARFHLPPRRGAHERGAATATAMRSRAHSSAAPRGRGSGCRLLTVPARSRGARAPGRHARNGVAEARSPLRRAACRHTAGARRRAIKPEPHAATPSPWKSEQTPQLAFRSIAHA</sequence>
<proteinExistence type="predicted"/>
<dbReference type="AlphaFoldDB" id="A0A804NG64"/>
<reference evidence="3" key="1">
    <citation type="submission" date="2015-12" db="EMBL/GenBank/DDBJ databases">
        <title>Update maize B73 reference genome by single molecule sequencing technologies.</title>
        <authorList>
            <consortium name="Maize Genome Sequencing Project"/>
            <person name="Ware D."/>
        </authorList>
    </citation>
    <scope>NUCLEOTIDE SEQUENCE [LARGE SCALE GENOMIC DNA]</scope>
    <source>
        <strain evidence="3">cv. B73</strain>
    </source>
</reference>